<feature type="transmembrane region" description="Helical" evidence="6">
    <location>
        <begin position="196"/>
        <end position="214"/>
    </location>
</feature>
<protein>
    <submittedName>
        <fullName evidence="8">ABC-2 type transport system permease protein</fullName>
    </submittedName>
</protein>
<keyword evidence="3 6" id="KW-0812">Transmembrane</keyword>
<keyword evidence="4 6" id="KW-1133">Transmembrane helix</keyword>
<accession>A0A1G8GIR0</accession>
<dbReference type="Proteomes" id="UP000198923">
    <property type="component" value="Unassembled WGS sequence"/>
</dbReference>
<dbReference type="GO" id="GO:0140359">
    <property type="term" value="F:ABC-type transporter activity"/>
    <property type="evidence" value="ECO:0007669"/>
    <property type="project" value="InterPro"/>
</dbReference>
<gene>
    <name evidence="8" type="ORF">SAMN05421505_12765</name>
</gene>
<proteinExistence type="predicted"/>
<feature type="domain" description="ABC-2 type transporter transmembrane" evidence="7">
    <location>
        <begin position="21"/>
        <end position="374"/>
    </location>
</feature>
<evidence type="ECO:0000256" key="5">
    <source>
        <dbReference type="ARBA" id="ARBA00023136"/>
    </source>
</evidence>
<feature type="transmembrane region" description="Helical" evidence="6">
    <location>
        <begin position="268"/>
        <end position="288"/>
    </location>
</feature>
<evidence type="ECO:0000256" key="6">
    <source>
        <dbReference type="SAM" id="Phobius"/>
    </source>
</evidence>
<evidence type="ECO:0000313" key="9">
    <source>
        <dbReference type="Proteomes" id="UP000198923"/>
    </source>
</evidence>
<dbReference type="STRING" id="504805.SAMN05421505_12765"/>
<dbReference type="InterPro" id="IPR051449">
    <property type="entry name" value="ABC-2_transporter_component"/>
</dbReference>
<evidence type="ECO:0000313" key="8">
    <source>
        <dbReference type="EMBL" id="SDH94289.1"/>
    </source>
</evidence>
<sequence>MKVTAIGLLNLRRVFRDRANIFFVIITPFVMIFVMGLFFGGNQQLRLGVTGASGPLAERLATAFDSGDVRVERVGDADALRADVERGRLHSGVIIPATYDSDVQSGKQSEVRLITRPNDWGAVDLGSWVRTAVQQEAALLKAARFAAQERGDSFDDALRTVATATVPGIDVQVSAGGRAAVPSGLSQFAVSAPPLLLLYTFLTAMTTAIGLVQARTSGVLRRMYASPTPARSLVAGEAAGRLIISLVQGLLIMLGSALLFGVDWGDPLGAAAILLLFSLIGGGAALLLGSMRSEGGALSLGVVLGLGLGALGGTMVPLETFSGTLRTIAMFTPHAWGYEGFAELVRHGAGILDILPQLGVLAAFAAVLFTLGVWRLRRVLVAGN</sequence>
<dbReference type="PANTHER" id="PTHR30294:SF38">
    <property type="entry name" value="TRANSPORT PERMEASE PROTEIN"/>
    <property type="match status" value="1"/>
</dbReference>
<feature type="transmembrane region" description="Helical" evidence="6">
    <location>
        <begin position="21"/>
        <end position="39"/>
    </location>
</feature>
<evidence type="ECO:0000259" key="7">
    <source>
        <dbReference type="Pfam" id="PF12698"/>
    </source>
</evidence>
<feature type="transmembrane region" description="Helical" evidence="6">
    <location>
        <begin position="354"/>
        <end position="374"/>
    </location>
</feature>
<comment type="subcellular location">
    <subcellularLocation>
        <location evidence="1">Cell membrane</location>
        <topology evidence="1">Multi-pass membrane protein</topology>
    </subcellularLocation>
</comment>
<dbReference type="EMBL" id="FNCN01000027">
    <property type="protein sequence ID" value="SDH94289.1"/>
    <property type="molecule type" value="Genomic_DNA"/>
</dbReference>
<dbReference type="RefSeq" id="WP_093173429.1">
    <property type="nucleotide sequence ID" value="NZ_FNCN01000027.1"/>
</dbReference>
<dbReference type="GO" id="GO:0005886">
    <property type="term" value="C:plasma membrane"/>
    <property type="evidence" value="ECO:0007669"/>
    <property type="project" value="UniProtKB-SubCell"/>
</dbReference>
<dbReference type="InterPro" id="IPR013525">
    <property type="entry name" value="ABC2_TM"/>
</dbReference>
<evidence type="ECO:0000256" key="1">
    <source>
        <dbReference type="ARBA" id="ARBA00004651"/>
    </source>
</evidence>
<evidence type="ECO:0000256" key="4">
    <source>
        <dbReference type="ARBA" id="ARBA00022989"/>
    </source>
</evidence>
<feature type="transmembrane region" description="Helical" evidence="6">
    <location>
        <begin position="242"/>
        <end position="262"/>
    </location>
</feature>
<evidence type="ECO:0000256" key="2">
    <source>
        <dbReference type="ARBA" id="ARBA00022475"/>
    </source>
</evidence>
<organism evidence="8 9">
    <name type="scientific">Sinosporangium album</name>
    <dbReference type="NCBI Taxonomy" id="504805"/>
    <lineage>
        <taxon>Bacteria</taxon>
        <taxon>Bacillati</taxon>
        <taxon>Actinomycetota</taxon>
        <taxon>Actinomycetes</taxon>
        <taxon>Streptosporangiales</taxon>
        <taxon>Streptosporangiaceae</taxon>
        <taxon>Sinosporangium</taxon>
    </lineage>
</organism>
<name>A0A1G8GIR0_9ACTN</name>
<evidence type="ECO:0000256" key="3">
    <source>
        <dbReference type="ARBA" id="ARBA00022692"/>
    </source>
</evidence>
<dbReference type="PANTHER" id="PTHR30294">
    <property type="entry name" value="MEMBRANE COMPONENT OF ABC TRANSPORTER YHHJ-RELATED"/>
    <property type="match status" value="1"/>
</dbReference>
<dbReference type="AlphaFoldDB" id="A0A1G8GIR0"/>
<reference evidence="8 9" key="1">
    <citation type="submission" date="2016-10" db="EMBL/GenBank/DDBJ databases">
        <authorList>
            <person name="de Groot N.N."/>
        </authorList>
    </citation>
    <scope>NUCLEOTIDE SEQUENCE [LARGE SCALE GENOMIC DNA]</scope>
    <source>
        <strain evidence="8 9">CPCC 201354</strain>
    </source>
</reference>
<dbReference type="OrthoDB" id="4867262at2"/>
<feature type="transmembrane region" description="Helical" evidence="6">
    <location>
        <begin position="295"/>
        <end position="316"/>
    </location>
</feature>
<dbReference type="Pfam" id="PF12698">
    <property type="entry name" value="ABC2_membrane_3"/>
    <property type="match status" value="1"/>
</dbReference>
<keyword evidence="2" id="KW-1003">Cell membrane</keyword>
<keyword evidence="9" id="KW-1185">Reference proteome</keyword>
<keyword evidence="5 6" id="KW-0472">Membrane</keyword>